<dbReference type="STRING" id="2070753.A0A3A2ZCV0"/>
<comment type="similarity">
    <text evidence="1">Belongs to the SOS response-associated peptidase family.</text>
</comment>
<keyword evidence="6" id="KW-0238">DNA-binding</keyword>
<accession>A0A3A2ZCV0</accession>
<evidence type="ECO:0000256" key="2">
    <source>
        <dbReference type="ARBA" id="ARBA00022670"/>
    </source>
</evidence>
<evidence type="ECO:0000256" key="1">
    <source>
        <dbReference type="ARBA" id="ARBA00008136"/>
    </source>
</evidence>
<dbReference type="EMBL" id="MVGC01000262">
    <property type="protein sequence ID" value="RJE20979.1"/>
    <property type="molecule type" value="Genomic_DNA"/>
</dbReference>
<dbReference type="GO" id="GO:0003697">
    <property type="term" value="F:single-stranded DNA binding"/>
    <property type="evidence" value="ECO:0007669"/>
    <property type="project" value="InterPro"/>
</dbReference>
<keyword evidence="4" id="KW-0378">Hydrolase</keyword>
<evidence type="ECO:0000256" key="5">
    <source>
        <dbReference type="ARBA" id="ARBA00023124"/>
    </source>
</evidence>
<dbReference type="SUPFAM" id="SSF143081">
    <property type="entry name" value="BB1717-like"/>
    <property type="match status" value="1"/>
</dbReference>
<protein>
    <submittedName>
        <fullName evidence="9">DUF159 domain protein</fullName>
    </submittedName>
</protein>
<keyword evidence="2" id="KW-0645">Protease</keyword>
<dbReference type="OrthoDB" id="2111841at2759"/>
<proteinExistence type="inferred from homology"/>
<dbReference type="PANTHER" id="PTHR13604:SF0">
    <property type="entry name" value="ABASIC SITE PROCESSING PROTEIN HMCES"/>
    <property type="match status" value="1"/>
</dbReference>
<reference evidence="10" key="1">
    <citation type="submission" date="2017-02" db="EMBL/GenBank/DDBJ databases">
        <authorList>
            <person name="Tafer H."/>
            <person name="Lopandic K."/>
        </authorList>
    </citation>
    <scope>NUCLEOTIDE SEQUENCE [LARGE SCALE GENOMIC DNA]</scope>
    <source>
        <strain evidence="10">CBS 366.77</strain>
    </source>
</reference>
<evidence type="ECO:0000256" key="7">
    <source>
        <dbReference type="ARBA" id="ARBA00023239"/>
    </source>
</evidence>
<keyword evidence="7" id="KW-0456">Lyase</keyword>
<dbReference type="GO" id="GO:0008233">
    <property type="term" value="F:peptidase activity"/>
    <property type="evidence" value="ECO:0007669"/>
    <property type="project" value="UniProtKB-KW"/>
</dbReference>
<evidence type="ECO:0000256" key="3">
    <source>
        <dbReference type="ARBA" id="ARBA00022763"/>
    </source>
</evidence>
<comment type="caution">
    <text evidence="9">The sequence shown here is derived from an EMBL/GenBank/DDBJ whole genome shotgun (WGS) entry which is preliminary data.</text>
</comment>
<name>A0A3A2ZCV0_9EURO</name>
<keyword evidence="5" id="KW-0190">Covalent protein-DNA linkage</keyword>
<dbReference type="GO" id="GO:0006508">
    <property type="term" value="P:proteolysis"/>
    <property type="evidence" value="ECO:0007669"/>
    <property type="project" value="UniProtKB-KW"/>
</dbReference>
<dbReference type="AlphaFoldDB" id="A0A3A2ZCV0"/>
<feature type="region of interest" description="Disordered" evidence="8">
    <location>
        <begin position="312"/>
        <end position="421"/>
    </location>
</feature>
<dbReference type="InterPro" id="IPR003738">
    <property type="entry name" value="SRAP"/>
</dbReference>
<evidence type="ECO:0000256" key="6">
    <source>
        <dbReference type="ARBA" id="ARBA00023125"/>
    </source>
</evidence>
<dbReference type="Proteomes" id="UP000266188">
    <property type="component" value="Unassembled WGS sequence"/>
</dbReference>
<evidence type="ECO:0000256" key="8">
    <source>
        <dbReference type="SAM" id="MobiDB-lite"/>
    </source>
</evidence>
<sequence length="421" mass="47927">MCGRYALGVRMAFIRRRLQDQGMQVDEASGDEEVRETYNFAPGYYGAVYRTDAPGDRQNPPEDQEAADQQSQQDKETELEHGSNITYKLQAMKWGLVPFWTKRQPDYGSLMRTINCRDDSLAQDRGMWTPMKKKRRCIVVCQGFYEWLKKGPGGKEKIPHFVKRKDGELMCFAGLWDSVKYEGSDEKLYTYTIITTSSNAYLKFLHDRMPVILDPASEEMKTWLDPSRTEWSKDLQSVLKPYEGELECYPVSKEVGKVGNNSPDFLIPISSKDNKSNIANFFANAKKKEKTEPDVKVEDDVKLPGKDTDLLEQKIVKDKNEQRTTQDSEWTEDNAPLPVPGVKREHPPSEADEIGEEESKRLKTTPSPKKVADDVLKSRTGETPVASGRQTRSSTRNLTPSKKTPKRGTDASKPITAFFKK</sequence>
<evidence type="ECO:0000313" key="9">
    <source>
        <dbReference type="EMBL" id="RJE20979.1"/>
    </source>
</evidence>
<evidence type="ECO:0000313" key="10">
    <source>
        <dbReference type="Proteomes" id="UP000266188"/>
    </source>
</evidence>
<evidence type="ECO:0000256" key="4">
    <source>
        <dbReference type="ARBA" id="ARBA00022801"/>
    </source>
</evidence>
<dbReference type="GO" id="GO:0106300">
    <property type="term" value="P:protein-DNA covalent cross-linking repair"/>
    <property type="evidence" value="ECO:0007669"/>
    <property type="project" value="InterPro"/>
</dbReference>
<dbReference type="Pfam" id="PF02586">
    <property type="entry name" value="SRAP"/>
    <property type="match status" value="1"/>
</dbReference>
<feature type="compositionally biased region" description="Basic and acidic residues" evidence="8">
    <location>
        <begin position="312"/>
        <end position="326"/>
    </location>
</feature>
<keyword evidence="3" id="KW-0227">DNA damage</keyword>
<feature type="compositionally biased region" description="Basic and acidic residues" evidence="8">
    <location>
        <begin position="370"/>
        <end position="380"/>
    </location>
</feature>
<dbReference type="InterPro" id="IPR036590">
    <property type="entry name" value="SRAP-like"/>
</dbReference>
<feature type="region of interest" description="Disordered" evidence="8">
    <location>
        <begin position="50"/>
        <end position="80"/>
    </location>
</feature>
<keyword evidence="10" id="KW-1185">Reference proteome</keyword>
<dbReference type="Gene3D" id="3.90.1680.10">
    <property type="entry name" value="SOS response associated peptidase-like"/>
    <property type="match status" value="1"/>
</dbReference>
<dbReference type="PANTHER" id="PTHR13604">
    <property type="entry name" value="DC12-RELATED"/>
    <property type="match status" value="1"/>
</dbReference>
<gene>
    <name evidence="9" type="ORF">PHISCL_06689</name>
</gene>
<feature type="compositionally biased region" description="Polar residues" evidence="8">
    <location>
        <begin position="388"/>
        <end position="402"/>
    </location>
</feature>
<organism evidence="9 10">
    <name type="scientific">Aspergillus sclerotialis</name>
    <dbReference type="NCBI Taxonomy" id="2070753"/>
    <lineage>
        <taxon>Eukaryota</taxon>
        <taxon>Fungi</taxon>
        <taxon>Dikarya</taxon>
        <taxon>Ascomycota</taxon>
        <taxon>Pezizomycotina</taxon>
        <taxon>Eurotiomycetes</taxon>
        <taxon>Eurotiomycetidae</taxon>
        <taxon>Eurotiales</taxon>
        <taxon>Aspergillaceae</taxon>
        <taxon>Aspergillus</taxon>
        <taxon>Aspergillus subgen. Polypaecilum</taxon>
    </lineage>
</organism>
<dbReference type="GO" id="GO:0016829">
    <property type="term" value="F:lyase activity"/>
    <property type="evidence" value="ECO:0007669"/>
    <property type="project" value="UniProtKB-KW"/>
</dbReference>